<accession>A0A7K1GJ67</accession>
<name>A0A7K1GJ67_9FLAO</name>
<proteinExistence type="predicted"/>
<keyword evidence="2" id="KW-1185">Reference proteome</keyword>
<evidence type="ECO:0000313" key="1">
    <source>
        <dbReference type="EMBL" id="MTH28569.1"/>
    </source>
</evidence>
<comment type="caution">
    <text evidence="1">The sequence shown here is derived from an EMBL/GenBank/DDBJ whole genome shotgun (WGS) entry which is preliminary data.</text>
</comment>
<dbReference type="OrthoDB" id="1412480at2"/>
<gene>
    <name evidence="1" type="ORF">GJV77_01325</name>
</gene>
<dbReference type="Proteomes" id="UP000488936">
    <property type="component" value="Unassembled WGS sequence"/>
</dbReference>
<dbReference type="RefSeq" id="WP_155034560.1">
    <property type="nucleotide sequence ID" value="NZ_JAYMMG010000001.1"/>
</dbReference>
<reference evidence="1 2" key="1">
    <citation type="journal article" date="2006" name="Int. J. Syst. Evol. Microbiol.">
        <title>Myroides pelagicus sp. nov., isolated from seawater in Thailand.</title>
        <authorList>
            <person name="Yoon J."/>
            <person name="Maneerat S."/>
            <person name="Kawai F."/>
            <person name="Yokota A."/>
        </authorList>
    </citation>
    <scope>NUCLEOTIDE SEQUENCE [LARGE SCALE GENOMIC DNA]</scope>
    <source>
        <strain evidence="1 2">SM1T</strain>
    </source>
</reference>
<dbReference type="EMBL" id="WMJY01000002">
    <property type="protein sequence ID" value="MTH28569.1"/>
    <property type="molecule type" value="Genomic_DNA"/>
</dbReference>
<sequence>MAFKKNFLKISGLFLFLLVLYTLGQYAFDRFIRRELPKIIAEKNHTPYEFTYTGINYSLALRKLTLEGLSIKPKKDSLIINETKLDGTVSSIEIQGVEIWTLLKEHRLKANYITLNKPTLTLWKAKRDSLQSKKSVQKTSEIDLTQINIIQGKLQFIDRKTQQTNTSLDNVNIAIQEVKFDTTDDHQGLPFTYEKLNIQWDTMYHLIDEKRYLTTQETKLTKHQLDIQHFKVYANDSITINGREPMLWIPDLHLTGIQLALEDQIKLAIDEVKATTVKLTIPSSTKEQPKTNSIIKKNTKPKNNPIEIAIHHVAIDSIEAKKDNIWALNNLNVSLKEFRKTSTDTIHIQSLKTQGGWIQLQANNKKKTTNAVISNKQTLDLPDITIDSINTTNTRLSLRNNKKEILEVEDINTTFRNLTINGLSVRKQIPFTFTSTYLKANRITYRTNKHYELKIESLIKDNQQLSLTEFSYLPTLSRQGMVKTFKYADDIFWIKAKSVKITDYELNWDRGKPLFYAKKLIANQVNANILRDKTPPHNMSNKPLFSKKLRDLKLGISIDQTLIKNSLLTYEETSPKAIAPGKLTFGQFNATINHLVSGYNKKQVPSTTIAVDAQFMNAAPLHVDWSFNVMNKADNFRIKGNIKDFPAGAMQPFLQPYIKASTEGSIDVVTFDFKGNAQSATGNFGIKYHDLRVSLYRKNGKVKRRTLSAIGNLIIHNNSKGEVKNVAIKEVQKVEEKSFFNYLWLCILQGLRQTIL</sequence>
<protein>
    <submittedName>
        <fullName evidence="1">DUF748 domain-containing protein</fullName>
    </submittedName>
</protein>
<dbReference type="AlphaFoldDB" id="A0A7K1GJ67"/>
<organism evidence="1 2">
    <name type="scientific">Myroides pelagicus</name>
    <dbReference type="NCBI Taxonomy" id="270914"/>
    <lineage>
        <taxon>Bacteria</taxon>
        <taxon>Pseudomonadati</taxon>
        <taxon>Bacteroidota</taxon>
        <taxon>Flavobacteriia</taxon>
        <taxon>Flavobacteriales</taxon>
        <taxon>Flavobacteriaceae</taxon>
        <taxon>Myroides</taxon>
    </lineage>
</organism>
<evidence type="ECO:0000313" key="2">
    <source>
        <dbReference type="Proteomes" id="UP000488936"/>
    </source>
</evidence>